<protein>
    <recommendedName>
        <fullName evidence="3">PhoD-like phosphatase metallophosphatase domain-containing protein</fullName>
    </recommendedName>
</protein>
<dbReference type="Proteomes" id="UP001162907">
    <property type="component" value="Chromosome"/>
</dbReference>
<evidence type="ECO:0000313" key="1">
    <source>
        <dbReference type="EMBL" id="UFP97932.1"/>
    </source>
</evidence>
<dbReference type="InterPro" id="IPR029052">
    <property type="entry name" value="Metallo-depent_PP-like"/>
</dbReference>
<sequence>MILIARPLLSSPQAPDILRLWVGVFGVANPAPPAFASGSKPDALKTLGPGPFGQWFAIRDGVTNGSGQALNHQGIFKLPRIGPGESHVIRITTGALSKDFTFISQPDQVPLSTPLNLLLGSCYYQPNDDGGLLTSRVRRLPTQYRPHLSLLAGDQVYLDVPVVGSWRLTLDAIRQMIGDKYFTNWCSDHLHVSGLQTLLQTAPTACIPDDHEFWNNYPLFQAQVIPQLWINNGQWSATAMALYEDYQLGDQHPQILDMDSFQRIEIDPLSILMLDTRSRRDDKFDQLMPPAAEAELARWGEDLIKAKQNNTPKVGVLSAGQPLFTDPPGVIGRRFIDGDLANYRQFEKIEAQLVNLASHGIPVVFLTGDVHWSRVCVARYGTFPTPMLFEVICSPSTLIPRDSLRDIAWDTLRGEAWPGYPDPLEPLPKFGRNNSFKISKSEDDGYFSCKGNQISVLQFKRAGGGLDMTVNFFDVSDEPRLQKTKSTQPYKLRFY</sequence>
<reference evidence="1 2" key="1">
    <citation type="journal article" date="2022" name="Int. J. Syst. Evol. Microbiol.">
        <title>Pseudomonas fitomaticsae sp. nov., isolated at Marimurtra Botanical Garden in Blanes, Catalonia, Spain.</title>
        <authorList>
            <person name="Atanasov K.E."/>
            <person name="Galbis D.M."/>
            <person name="Cornado D."/>
            <person name="Serpico A."/>
            <person name="Sanchez G."/>
            <person name="Bosch M."/>
            <person name="Ferrer A."/>
            <person name="Altabella T."/>
        </authorList>
    </citation>
    <scope>NUCLEOTIDE SEQUENCE [LARGE SCALE GENOMIC DNA]</scope>
    <source>
        <strain evidence="1 2">FIT81</strain>
    </source>
</reference>
<proteinExistence type="predicted"/>
<dbReference type="RefSeq" id="WP_230731524.1">
    <property type="nucleotide sequence ID" value="NZ_CP075567.1"/>
</dbReference>
<keyword evidence="2" id="KW-1185">Reference proteome</keyword>
<accession>A0ABY3PVM1</accession>
<evidence type="ECO:0000313" key="2">
    <source>
        <dbReference type="Proteomes" id="UP001162907"/>
    </source>
</evidence>
<organism evidence="1 2">
    <name type="scientific">Pseudomonas fitomaticsae</name>
    <dbReference type="NCBI Taxonomy" id="2837969"/>
    <lineage>
        <taxon>Bacteria</taxon>
        <taxon>Pseudomonadati</taxon>
        <taxon>Pseudomonadota</taxon>
        <taxon>Gammaproteobacteria</taxon>
        <taxon>Pseudomonadales</taxon>
        <taxon>Pseudomonadaceae</taxon>
        <taxon>Pseudomonas</taxon>
    </lineage>
</organism>
<dbReference type="EMBL" id="CP075567">
    <property type="protein sequence ID" value="UFP97932.1"/>
    <property type="molecule type" value="Genomic_DNA"/>
</dbReference>
<name>A0ABY3PVM1_9PSED</name>
<evidence type="ECO:0008006" key="3">
    <source>
        <dbReference type="Google" id="ProtNLM"/>
    </source>
</evidence>
<dbReference type="InterPro" id="IPR038607">
    <property type="entry name" value="PhoD-like_sf"/>
</dbReference>
<dbReference type="SUPFAM" id="SSF56300">
    <property type="entry name" value="Metallo-dependent phosphatases"/>
    <property type="match status" value="1"/>
</dbReference>
<dbReference type="Gene3D" id="3.60.21.70">
    <property type="entry name" value="PhoD-like phosphatase"/>
    <property type="match status" value="1"/>
</dbReference>
<gene>
    <name evidence="1" type="ORF">KJY40_17920</name>
</gene>